<dbReference type="PANTHER" id="PTHR24082">
    <property type="entry name" value="NUCLEAR HORMONE RECEPTOR"/>
    <property type="match status" value="1"/>
</dbReference>
<feature type="non-terminal residue" evidence="11">
    <location>
        <position position="1"/>
    </location>
</feature>
<gene>
    <name evidence="11" type="ORF">M9458_025017</name>
</gene>
<proteinExistence type="inferred from homology"/>
<dbReference type="Proteomes" id="UP001529510">
    <property type="component" value="Unassembled WGS sequence"/>
</dbReference>
<keyword evidence="5" id="KW-0805">Transcription regulation</keyword>
<dbReference type="InterPro" id="IPR000536">
    <property type="entry name" value="Nucl_hrmn_rcpt_lig-bd"/>
</dbReference>
<dbReference type="Gene3D" id="1.10.565.10">
    <property type="entry name" value="Retinoid X Receptor"/>
    <property type="match status" value="1"/>
</dbReference>
<keyword evidence="9" id="KW-0539">Nucleus</keyword>
<dbReference type="InterPro" id="IPR050234">
    <property type="entry name" value="Nuclear_hormone_rcpt_NR1"/>
</dbReference>
<keyword evidence="3" id="KW-0863">Zinc-finger</keyword>
<sequence>LTCVEKIEKCQEMYLLAFEHYINYRKHNIPHFWPKLLMKVTDLRMIGACHASRFLHMKVECPTELFPPLFLEVFEDQDV</sequence>
<evidence type="ECO:0000259" key="10">
    <source>
        <dbReference type="PROSITE" id="PS51843"/>
    </source>
</evidence>
<evidence type="ECO:0000256" key="5">
    <source>
        <dbReference type="ARBA" id="ARBA00023015"/>
    </source>
</evidence>
<comment type="similarity">
    <text evidence="1">Belongs to the nuclear hormone receptor family. NR1 subfamily.</text>
</comment>
<evidence type="ECO:0000313" key="12">
    <source>
        <dbReference type="Proteomes" id="UP001529510"/>
    </source>
</evidence>
<evidence type="ECO:0000256" key="3">
    <source>
        <dbReference type="ARBA" id="ARBA00022771"/>
    </source>
</evidence>
<dbReference type="PROSITE" id="PS51843">
    <property type="entry name" value="NR_LBD"/>
    <property type="match status" value="1"/>
</dbReference>
<dbReference type="SUPFAM" id="SSF48508">
    <property type="entry name" value="Nuclear receptor ligand-binding domain"/>
    <property type="match status" value="1"/>
</dbReference>
<dbReference type="GO" id="GO:0008270">
    <property type="term" value="F:zinc ion binding"/>
    <property type="evidence" value="ECO:0007669"/>
    <property type="project" value="UniProtKB-KW"/>
</dbReference>
<reference evidence="11 12" key="1">
    <citation type="submission" date="2024-05" db="EMBL/GenBank/DDBJ databases">
        <title>Genome sequencing and assembly of Indian major carp, Cirrhinus mrigala (Hamilton, 1822).</title>
        <authorList>
            <person name="Mohindra V."/>
            <person name="Chowdhury L.M."/>
            <person name="Lal K."/>
            <person name="Jena J.K."/>
        </authorList>
    </citation>
    <scope>NUCLEOTIDE SEQUENCE [LARGE SCALE GENOMIC DNA]</scope>
    <source>
        <strain evidence="11">CM1030</strain>
        <tissue evidence="11">Blood</tissue>
    </source>
</reference>
<feature type="domain" description="NR LBD" evidence="10">
    <location>
        <begin position="1"/>
        <end position="76"/>
    </location>
</feature>
<evidence type="ECO:0000256" key="7">
    <source>
        <dbReference type="ARBA" id="ARBA00023163"/>
    </source>
</evidence>
<keyword evidence="4" id="KW-0862">Zinc</keyword>
<dbReference type="InterPro" id="IPR035500">
    <property type="entry name" value="NHR-like_dom_sf"/>
</dbReference>
<evidence type="ECO:0000313" key="11">
    <source>
        <dbReference type="EMBL" id="KAL0179575.1"/>
    </source>
</evidence>
<dbReference type="AlphaFoldDB" id="A0ABD0Q0Y8"/>
<keyword evidence="7" id="KW-0804">Transcription</keyword>
<organism evidence="11 12">
    <name type="scientific">Cirrhinus mrigala</name>
    <name type="common">Mrigala</name>
    <dbReference type="NCBI Taxonomy" id="683832"/>
    <lineage>
        <taxon>Eukaryota</taxon>
        <taxon>Metazoa</taxon>
        <taxon>Chordata</taxon>
        <taxon>Craniata</taxon>
        <taxon>Vertebrata</taxon>
        <taxon>Euteleostomi</taxon>
        <taxon>Actinopterygii</taxon>
        <taxon>Neopterygii</taxon>
        <taxon>Teleostei</taxon>
        <taxon>Ostariophysi</taxon>
        <taxon>Cypriniformes</taxon>
        <taxon>Cyprinidae</taxon>
        <taxon>Labeoninae</taxon>
        <taxon>Labeonini</taxon>
        <taxon>Cirrhinus</taxon>
    </lineage>
</organism>
<evidence type="ECO:0000256" key="6">
    <source>
        <dbReference type="ARBA" id="ARBA00023125"/>
    </source>
</evidence>
<dbReference type="GO" id="GO:0003677">
    <property type="term" value="F:DNA binding"/>
    <property type="evidence" value="ECO:0007669"/>
    <property type="project" value="UniProtKB-KW"/>
</dbReference>
<keyword evidence="8" id="KW-0675">Receptor</keyword>
<accession>A0ABD0Q0Y8</accession>
<evidence type="ECO:0000256" key="1">
    <source>
        <dbReference type="ARBA" id="ARBA00008092"/>
    </source>
</evidence>
<keyword evidence="12" id="KW-1185">Reference proteome</keyword>
<evidence type="ECO:0000256" key="4">
    <source>
        <dbReference type="ARBA" id="ARBA00022833"/>
    </source>
</evidence>
<name>A0ABD0Q0Y8_CIRMR</name>
<feature type="non-terminal residue" evidence="11">
    <location>
        <position position="79"/>
    </location>
</feature>
<evidence type="ECO:0000256" key="9">
    <source>
        <dbReference type="ARBA" id="ARBA00023242"/>
    </source>
</evidence>
<evidence type="ECO:0000256" key="8">
    <source>
        <dbReference type="ARBA" id="ARBA00023170"/>
    </source>
</evidence>
<keyword evidence="2" id="KW-0479">Metal-binding</keyword>
<keyword evidence="6" id="KW-0238">DNA-binding</keyword>
<dbReference type="EMBL" id="JAMKFB020000012">
    <property type="protein sequence ID" value="KAL0179575.1"/>
    <property type="molecule type" value="Genomic_DNA"/>
</dbReference>
<evidence type="ECO:0000256" key="2">
    <source>
        <dbReference type="ARBA" id="ARBA00022723"/>
    </source>
</evidence>
<dbReference type="PANTHER" id="PTHR24082:SF42">
    <property type="entry name" value="THYROID HORMONE RECEPTOR ALPHA"/>
    <property type="match status" value="1"/>
</dbReference>
<protein>
    <recommendedName>
        <fullName evidence="10">NR LBD domain-containing protein</fullName>
    </recommendedName>
</protein>
<comment type="caution">
    <text evidence="11">The sequence shown here is derived from an EMBL/GenBank/DDBJ whole genome shotgun (WGS) entry which is preliminary data.</text>
</comment>